<dbReference type="Gene3D" id="2.170.270.10">
    <property type="entry name" value="SET domain"/>
    <property type="match status" value="1"/>
</dbReference>
<organism evidence="12 13">
    <name type="scientific">Kalanchoe fedtschenkoi</name>
    <name type="common">Lavender scallops</name>
    <name type="synonym">South American air plant</name>
    <dbReference type="NCBI Taxonomy" id="63787"/>
    <lineage>
        <taxon>Eukaryota</taxon>
        <taxon>Viridiplantae</taxon>
        <taxon>Streptophyta</taxon>
        <taxon>Embryophyta</taxon>
        <taxon>Tracheophyta</taxon>
        <taxon>Spermatophyta</taxon>
        <taxon>Magnoliopsida</taxon>
        <taxon>eudicotyledons</taxon>
        <taxon>Gunneridae</taxon>
        <taxon>Pentapetalae</taxon>
        <taxon>Saxifragales</taxon>
        <taxon>Crassulaceae</taxon>
        <taxon>Kalanchoe</taxon>
    </lineage>
</organism>
<evidence type="ECO:0000256" key="4">
    <source>
        <dbReference type="ARBA" id="ARBA00022603"/>
    </source>
</evidence>
<dbReference type="GO" id="GO:0005694">
    <property type="term" value="C:chromosome"/>
    <property type="evidence" value="ECO:0007669"/>
    <property type="project" value="UniProtKB-SubCell"/>
</dbReference>
<dbReference type="InterPro" id="IPR050777">
    <property type="entry name" value="SET2_Histone-Lys_MeTrsfase"/>
</dbReference>
<dbReference type="SUPFAM" id="SSF82199">
    <property type="entry name" value="SET domain"/>
    <property type="match status" value="1"/>
</dbReference>
<dbReference type="Proteomes" id="UP000594263">
    <property type="component" value="Unplaced"/>
</dbReference>
<dbReference type="PANTHER" id="PTHR22884">
    <property type="entry name" value="SET DOMAIN PROTEINS"/>
    <property type="match status" value="1"/>
</dbReference>
<proteinExistence type="predicted"/>
<dbReference type="SMART" id="SM00508">
    <property type="entry name" value="PostSET"/>
    <property type="match status" value="1"/>
</dbReference>
<evidence type="ECO:0000313" key="12">
    <source>
        <dbReference type="EnsemblPlants" id="Kaladp0098s0059.1.v1.1"/>
    </source>
</evidence>
<evidence type="ECO:0000259" key="10">
    <source>
        <dbReference type="PROSITE" id="PS50868"/>
    </source>
</evidence>
<dbReference type="PROSITE" id="PS51215">
    <property type="entry name" value="AWS"/>
    <property type="match status" value="1"/>
</dbReference>
<dbReference type="PROSITE" id="PS50280">
    <property type="entry name" value="SET"/>
    <property type="match status" value="1"/>
</dbReference>
<evidence type="ECO:0000259" key="9">
    <source>
        <dbReference type="PROSITE" id="PS50280"/>
    </source>
</evidence>
<dbReference type="SMART" id="SM00570">
    <property type="entry name" value="AWS"/>
    <property type="match status" value="1"/>
</dbReference>
<keyword evidence="6" id="KW-0949">S-adenosyl-L-methionine</keyword>
<reference evidence="12" key="1">
    <citation type="submission" date="2021-01" db="UniProtKB">
        <authorList>
            <consortium name="EnsemblPlants"/>
        </authorList>
    </citation>
    <scope>IDENTIFICATION</scope>
</reference>
<comment type="subcellular location">
    <subcellularLocation>
        <location evidence="2">Chromosome</location>
    </subcellularLocation>
    <subcellularLocation>
        <location evidence="1">Nucleus</location>
    </subcellularLocation>
</comment>
<sequence length="490" mass="55222">MDLHAEERPHYIHIDQNEFTYRKQKKQKEEDIAVCVCRLDLTNLDNSCGERCLNVLTSTECTPGYCPCDVYCRNQKFQRCGYSKTKLVKTEGRGWGLIADENIKTGQFIIEYCGEVISSKEAWRRFLTYESQGLKDAYIMTLDAHEAIDATKKGNLARFINHSCQPNCETRKWNVQGEVRLGIFAKQDIHTGTELAYNYNFEWYGGAKVRCLCGAASCSGFLGAKSRAFMEDTYLWEDNDDRYAVEKVPLYDSAEDEPSLKLLKYTNSTARDETANVTNEQSDMELSTGTTPLSGSGTFVAKSMDSVPEALSKSETIQEMGLEAKDILHISMLSRRPCFDATGNVQHTPGGTSMNGSKPLGCRKVKIPAEKQVDPKLVIQMLSSKEAQQEVLMYEDIKLDAASELDSLYNEIRPVIEAHERQTQENLPTSLAEKWIEASCAKYKAEFDLYGSIIKNLICNLKSRSSESKLIGTDDMDADHNSEVLTYLTY</sequence>
<evidence type="ECO:0000256" key="2">
    <source>
        <dbReference type="ARBA" id="ARBA00004286"/>
    </source>
</evidence>
<dbReference type="Pfam" id="PF17907">
    <property type="entry name" value="AWS"/>
    <property type="match status" value="1"/>
</dbReference>
<dbReference type="PROSITE" id="PS50868">
    <property type="entry name" value="POST_SET"/>
    <property type="match status" value="1"/>
</dbReference>
<keyword evidence="5" id="KW-0808">Transferase</keyword>
<dbReference type="Pfam" id="PF00856">
    <property type="entry name" value="SET"/>
    <property type="match status" value="1"/>
</dbReference>
<evidence type="ECO:0000313" key="13">
    <source>
        <dbReference type="Proteomes" id="UP000594263"/>
    </source>
</evidence>
<protein>
    <recommendedName>
        <fullName evidence="14">Histone-lysine N-methyltransferase ASHH1</fullName>
    </recommendedName>
</protein>
<feature type="region of interest" description="Disordered" evidence="8">
    <location>
        <begin position="272"/>
        <end position="291"/>
    </location>
</feature>
<dbReference type="InterPro" id="IPR006560">
    <property type="entry name" value="AWS_dom"/>
</dbReference>
<keyword evidence="13" id="KW-1185">Reference proteome</keyword>
<dbReference type="EnsemblPlants" id="Kaladp0098s0059.1.v1.1">
    <property type="protein sequence ID" value="Kaladp0098s0059.1.v1.1"/>
    <property type="gene ID" value="Kaladp0098s0059.v1.1"/>
</dbReference>
<dbReference type="InterPro" id="IPR046341">
    <property type="entry name" value="SET_dom_sf"/>
</dbReference>
<keyword evidence="4" id="KW-0489">Methyltransferase</keyword>
<feature type="domain" description="Post-SET" evidence="10">
    <location>
        <begin position="207"/>
        <end position="223"/>
    </location>
</feature>
<feature type="domain" description="AWS" evidence="11">
    <location>
        <begin position="30"/>
        <end position="81"/>
    </location>
</feature>
<feature type="domain" description="SET" evidence="9">
    <location>
        <begin position="83"/>
        <end position="200"/>
    </location>
</feature>
<dbReference type="FunFam" id="2.170.270.10:FF:000028">
    <property type="entry name" value="Histone-lysine N-methyltransferase"/>
    <property type="match status" value="1"/>
</dbReference>
<dbReference type="GO" id="GO:0032259">
    <property type="term" value="P:methylation"/>
    <property type="evidence" value="ECO:0007669"/>
    <property type="project" value="UniProtKB-KW"/>
</dbReference>
<evidence type="ECO:0000256" key="7">
    <source>
        <dbReference type="ARBA" id="ARBA00023242"/>
    </source>
</evidence>
<evidence type="ECO:0000256" key="3">
    <source>
        <dbReference type="ARBA" id="ARBA00022454"/>
    </source>
</evidence>
<dbReference type="GO" id="GO:0042054">
    <property type="term" value="F:histone methyltransferase activity"/>
    <property type="evidence" value="ECO:0007669"/>
    <property type="project" value="InterPro"/>
</dbReference>
<keyword evidence="7" id="KW-0539">Nucleus</keyword>
<dbReference type="GO" id="GO:0005634">
    <property type="term" value="C:nucleus"/>
    <property type="evidence" value="ECO:0007669"/>
    <property type="project" value="UniProtKB-SubCell"/>
</dbReference>
<evidence type="ECO:0000256" key="1">
    <source>
        <dbReference type="ARBA" id="ARBA00004123"/>
    </source>
</evidence>
<feature type="compositionally biased region" description="Polar residues" evidence="8">
    <location>
        <begin position="272"/>
        <end position="285"/>
    </location>
</feature>
<evidence type="ECO:0000256" key="8">
    <source>
        <dbReference type="SAM" id="MobiDB-lite"/>
    </source>
</evidence>
<dbReference type="Gramene" id="Kaladp0098s0059.1.v1.1">
    <property type="protein sequence ID" value="Kaladp0098s0059.1.v1.1"/>
    <property type="gene ID" value="Kaladp0098s0059.v1.1"/>
</dbReference>
<dbReference type="InterPro" id="IPR003616">
    <property type="entry name" value="Post-SET_dom"/>
</dbReference>
<evidence type="ECO:0000256" key="5">
    <source>
        <dbReference type="ARBA" id="ARBA00022679"/>
    </source>
</evidence>
<evidence type="ECO:0000259" key="11">
    <source>
        <dbReference type="PROSITE" id="PS51215"/>
    </source>
</evidence>
<evidence type="ECO:0008006" key="14">
    <source>
        <dbReference type="Google" id="ProtNLM"/>
    </source>
</evidence>
<dbReference type="OMA" id="DIAICVC"/>
<dbReference type="InterPro" id="IPR001214">
    <property type="entry name" value="SET_dom"/>
</dbReference>
<name>A0A7N0V2U0_KALFE</name>
<dbReference type="SMART" id="SM00317">
    <property type="entry name" value="SET"/>
    <property type="match status" value="1"/>
</dbReference>
<dbReference type="AlphaFoldDB" id="A0A7N0V2U0"/>
<evidence type="ECO:0000256" key="6">
    <source>
        <dbReference type="ARBA" id="ARBA00022691"/>
    </source>
</evidence>
<keyword evidence="3" id="KW-0158">Chromosome</keyword>
<accession>A0A7N0V2U0</accession>